<dbReference type="EMBL" id="BJYZ01000031">
    <property type="protein sequence ID" value="GEO41766.1"/>
    <property type="molecule type" value="Genomic_DNA"/>
</dbReference>
<accession>A0A512DZ57</accession>
<dbReference type="Pfam" id="PF20132">
    <property type="entry name" value="DUF6522"/>
    <property type="match status" value="1"/>
</dbReference>
<reference evidence="1 2" key="1">
    <citation type="submission" date="2019-07" db="EMBL/GenBank/DDBJ databases">
        <title>Whole genome shotgun sequence of Skermanella aerolata NBRC 106429.</title>
        <authorList>
            <person name="Hosoyama A."/>
            <person name="Uohara A."/>
            <person name="Ohji S."/>
            <person name="Ichikawa N."/>
        </authorList>
    </citation>
    <scope>NUCLEOTIDE SEQUENCE [LARGE SCALE GENOMIC DNA]</scope>
    <source>
        <strain evidence="1 2">NBRC 106429</strain>
    </source>
</reference>
<name>A0A512DZ57_9PROT</name>
<evidence type="ECO:0000313" key="1">
    <source>
        <dbReference type="EMBL" id="GEO41766.1"/>
    </source>
</evidence>
<proteinExistence type="predicted"/>
<dbReference type="OrthoDB" id="8238457at2"/>
<dbReference type="Proteomes" id="UP000321523">
    <property type="component" value="Unassembled WGS sequence"/>
</dbReference>
<dbReference type="AlphaFoldDB" id="A0A512DZ57"/>
<dbReference type="InterPro" id="IPR045389">
    <property type="entry name" value="DUF6522"/>
</dbReference>
<dbReference type="RefSeq" id="WP_044435198.1">
    <property type="nucleotide sequence ID" value="NZ_BJYZ01000031.1"/>
</dbReference>
<keyword evidence="2" id="KW-1185">Reference proteome</keyword>
<evidence type="ECO:0000313" key="2">
    <source>
        <dbReference type="Proteomes" id="UP000321523"/>
    </source>
</evidence>
<gene>
    <name evidence="1" type="ORF">SAE02_59140</name>
</gene>
<sequence length="92" mass="10077">MTELQTGSTEIIGRKVAGHDAAGELVFDAEAVAPLLGLEPAAFMEELRKGVVYQVHEYGTDEDVGKNRVTFRYRARQSILTVDRHGCVTDVA</sequence>
<organism evidence="1 2">
    <name type="scientific">Skermanella aerolata</name>
    <dbReference type="NCBI Taxonomy" id="393310"/>
    <lineage>
        <taxon>Bacteria</taxon>
        <taxon>Pseudomonadati</taxon>
        <taxon>Pseudomonadota</taxon>
        <taxon>Alphaproteobacteria</taxon>
        <taxon>Rhodospirillales</taxon>
        <taxon>Azospirillaceae</taxon>
        <taxon>Skermanella</taxon>
    </lineage>
</organism>
<comment type="caution">
    <text evidence="1">The sequence shown here is derived from an EMBL/GenBank/DDBJ whole genome shotgun (WGS) entry which is preliminary data.</text>
</comment>
<protein>
    <submittedName>
        <fullName evidence="1">Uncharacterized protein</fullName>
    </submittedName>
</protein>